<dbReference type="PANTHER" id="PTHR34697:SF2">
    <property type="entry name" value="PHOSPHATIDYLGLYCEROL LYSYLTRANSFERASE"/>
    <property type="match status" value="1"/>
</dbReference>
<dbReference type="InterPro" id="IPR051211">
    <property type="entry name" value="PG_lysyltransferase"/>
</dbReference>
<dbReference type="AlphaFoldDB" id="A0A517NDY3"/>
<keyword evidence="3" id="KW-0812">Transmembrane</keyword>
<gene>
    <name evidence="8" type="ORF">K227x_37370</name>
</gene>
<accession>A0A517NDY3</accession>
<keyword evidence="5" id="KW-0472">Membrane</keyword>
<evidence type="ECO:0000256" key="1">
    <source>
        <dbReference type="ARBA" id="ARBA00004651"/>
    </source>
</evidence>
<dbReference type="GO" id="GO:0005886">
    <property type="term" value="C:plasma membrane"/>
    <property type="evidence" value="ECO:0007669"/>
    <property type="project" value="UniProtKB-SubCell"/>
</dbReference>
<keyword evidence="9" id="KW-1185">Reference proteome</keyword>
<dbReference type="EMBL" id="CP036525">
    <property type="protein sequence ID" value="QDT05337.1"/>
    <property type="molecule type" value="Genomic_DNA"/>
</dbReference>
<protein>
    <recommendedName>
        <fullName evidence="7">Phosphatidylglycerol lysyltransferase C-terminal domain-containing protein</fullName>
    </recommendedName>
</protein>
<evidence type="ECO:0000313" key="9">
    <source>
        <dbReference type="Proteomes" id="UP000318538"/>
    </source>
</evidence>
<comment type="subcellular location">
    <subcellularLocation>
        <location evidence="1">Cell membrane</location>
        <topology evidence="1">Multi-pass membrane protein</topology>
    </subcellularLocation>
</comment>
<evidence type="ECO:0000256" key="2">
    <source>
        <dbReference type="ARBA" id="ARBA00022475"/>
    </source>
</evidence>
<keyword evidence="2" id="KW-1003">Cell membrane</keyword>
<evidence type="ECO:0000256" key="5">
    <source>
        <dbReference type="ARBA" id="ARBA00023136"/>
    </source>
</evidence>
<dbReference type="InterPro" id="IPR024320">
    <property type="entry name" value="LPG_synthase_C"/>
</dbReference>
<dbReference type="RefSeq" id="WP_246145869.1">
    <property type="nucleotide sequence ID" value="NZ_CP036525.1"/>
</dbReference>
<evidence type="ECO:0000256" key="6">
    <source>
        <dbReference type="SAM" id="MobiDB-lite"/>
    </source>
</evidence>
<dbReference type="PANTHER" id="PTHR34697">
    <property type="entry name" value="PHOSPHATIDYLGLYCEROL LYSYLTRANSFERASE"/>
    <property type="match status" value="1"/>
</dbReference>
<dbReference type="GO" id="GO:0016755">
    <property type="term" value="F:aminoacyltransferase activity"/>
    <property type="evidence" value="ECO:0007669"/>
    <property type="project" value="TreeGrafter"/>
</dbReference>
<dbReference type="KEGG" id="rlc:K227x_37370"/>
<evidence type="ECO:0000259" key="7">
    <source>
        <dbReference type="Pfam" id="PF09924"/>
    </source>
</evidence>
<dbReference type="GO" id="GO:0055091">
    <property type="term" value="P:phospholipid homeostasis"/>
    <property type="evidence" value="ECO:0007669"/>
    <property type="project" value="TreeGrafter"/>
</dbReference>
<reference evidence="8 9" key="1">
    <citation type="submission" date="2019-02" db="EMBL/GenBank/DDBJ databases">
        <title>Deep-cultivation of Planctomycetes and their phenomic and genomic characterization uncovers novel biology.</title>
        <authorList>
            <person name="Wiegand S."/>
            <person name="Jogler M."/>
            <person name="Boedeker C."/>
            <person name="Pinto D."/>
            <person name="Vollmers J."/>
            <person name="Rivas-Marin E."/>
            <person name="Kohn T."/>
            <person name="Peeters S.H."/>
            <person name="Heuer A."/>
            <person name="Rast P."/>
            <person name="Oberbeckmann S."/>
            <person name="Bunk B."/>
            <person name="Jeske O."/>
            <person name="Meyerdierks A."/>
            <person name="Storesund J.E."/>
            <person name="Kallscheuer N."/>
            <person name="Luecker S."/>
            <person name="Lage O.M."/>
            <person name="Pohl T."/>
            <person name="Merkel B.J."/>
            <person name="Hornburger P."/>
            <person name="Mueller R.-W."/>
            <person name="Bruemmer F."/>
            <person name="Labrenz M."/>
            <person name="Spormann A.M."/>
            <person name="Op den Camp H."/>
            <person name="Overmann J."/>
            <person name="Amann R."/>
            <person name="Jetten M.S.M."/>
            <person name="Mascher T."/>
            <person name="Medema M.H."/>
            <person name="Devos D.P."/>
            <person name="Kaster A.-K."/>
            <person name="Ovreas L."/>
            <person name="Rohde M."/>
            <person name="Galperin M.Y."/>
            <person name="Jogler C."/>
        </authorList>
    </citation>
    <scope>NUCLEOTIDE SEQUENCE [LARGE SCALE GENOMIC DNA]</scope>
    <source>
        <strain evidence="8 9">K22_7</strain>
    </source>
</reference>
<feature type="domain" description="Phosphatidylglycerol lysyltransferase C-terminal" evidence="7">
    <location>
        <begin position="27"/>
        <end position="92"/>
    </location>
</feature>
<feature type="compositionally biased region" description="Pro residues" evidence="6">
    <location>
        <begin position="104"/>
        <end position="121"/>
    </location>
</feature>
<dbReference type="Proteomes" id="UP000318538">
    <property type="component" value="Chromosome"/>
</dbReference>
<keyword evidence="4" id="KW-1133">Transmembrane helix</keyword>
<evidence type="ECO:0000256" key="4">
    <source>
        <dbReference type="ARBA" id="ARBA00022989"/>
    </source>
</evidence>
<feature type="region of interest" description="Disordered" evidence="6">
    <location>
        <begin position="87"/>
        <end position="121"/>
    </location>
</feature>
<evidence type="ECO:0000313" key="8">
    <source>
        <dbReference type="EMBL" id="QDT05337.1"/>
    </source>
</evidence>
<organism evidence="8 9">
    <name type="scientific">Rubripirellula lacrimiformis</name>
    <dbReference type="NCBI Taxonomy" id="1930273"/>
    <lineage>
        <taxon>Bacteria</taxon>
        <taxon>Pseudomonadati</taxon>
        <taxon>Planctomycetota</taxon>
        <taxon>Planctomycetia</taxon>
        <taxon>Pirellulales</taxon>
        <taxon>Pirellulaceae</taxon>
        <taxon>Rubripirellula</taxon>
    </lineage>
</organism>
<dbReference type="Pfam" id="PF09924">
    <property type="entry name" value="LPG_synthase_C"/>
    <property type="match status" value="1"/>
</dbReference>
<evidence type="ECO:0000256" key="3">
    <source>
        <dbReference type="ARBA" id="ARBA00022692"/>
    </source>
</evidence>
<sequence>MWSWDHEYKQHKAADVATSFHSIPITAVIEQGETLFAFANVWRGGGKHELSIDLMRHVPDAPHGVMELLFVELMLYGHAENYAMANTSTTSMGRERTKASSIPSVPPGTQQPPAASPSPAH</sequence>
<proteinExistence type="predicted"/>
<name>A0A517NDY3_9BACT</name>